<name>A0A8H2X833_9AGAM</name>
<accession>A0A8H2X833</accession>
<reference evidence="3" key="1">
    <citation type="submission" date="2021-01" db="EMBL/GenBank/DDBJ databases">
        <authorList>
            <person name="Kaushik A."/>
        </authorList>
    </citation>
    <scope>NUCLEOTIDE SEQUENCE</scope>
    <source>
        <strain evidence="3">AG3-T5</strain>
    </source>
</reference>
<gene>
    <name evidence="3" type="ORF">RDB_LOCUS40561</name>
</gene>
<comment type="caution">
    <text evidence="3">The sequence shown here is derived from an EMBL/GenBank/DDBJ whole genome shotgun (WGS) entry which is preliminary data.</text>
</comment>
<dbReference type="Pfam" id="PF10338">
    <property type="entry name" value="YBL028C_N"/>
    <property type="match status" value="1"/>
</dbReference>
<protein>
    <recommendedName>
        <fullName evidence="2">DUF2423 domain-containing protein</fullName>
    </recommendedName>
</protein>
<dbReference type="PANTHER" id="PTHR28219:SF1">
    <property type="entry name" value="UPF0642 PROTEIN YBL028C"/>
    <property type="match status" value="1"/>
</dbReference>
<dbReference type="InterPro" id="IPR019434">
    <property type="entry name" value="DUF2423"/>
</dbReference>
<feature type="region of interest" description="Disordered" evidence="1">
    <location>
        <begin position="42"/>
        <end position="69"/>
    </location>
</feature>
<evidence type="ECO:0000259" key="2">
    <source>
        <dbReference type="Pfam" id="PF10338"/>
    </source>
</evidence>
<dbReference type="Proteomes" id="UP000663841">
    <property type="component" value="Unassembled WGS sequence"/>
</dbReference>
<proteinExistence type="predicted"/>
<dbReference type="AlphaFoldDB" id="A0A8H2X833"/>
<sequence>MAKSTRSKSKRAFRRHKREDGVYAATDSARLQRLSAKLAAKISADKDGDQEMEKEEDSEQQVEGGGEHLPGSGYQFCGVDAREGQYGWRLGLGGVLLNVAGGEENLNNIELMSLVSFDGRMEEDGHMEMEELGHMASSSLVYDSDGDVEMVDFERELAHKMEEPCVVNPSYERTILWCLRQANVEAYEDMGDGSIGDETEFKLIASVQSSLDDPEQCWEDNPLFQYEYMDPLSEAVYVHAPPLEYFNSQWGDASKDGAKRVDYPSLFQGDFHYGSAC</sequence>
<evidence type="ECO:0000313" key="4">
    <source>
        <dbReference type="Proteomes" id="UP000663841"/>
    </source>
</evidence>
<evidence type="ECO:0000313" key="3">
    <source>
        <dbReference type="EMBL" id="CAE6418978.1"/>
    </source>
</evidence>
<feature type="domain" description="DUF2423" evidence="2">
    <location>
        <begin position="1"/>
        <end position="43"/>
    </location>
</feature>
<dbReference type="GO" id="GO:0030687">
    <property type="term" value="C:preribosome, large subunit precursor"/>
    <property type="evidence" value="ECO:0007669"/>
    <property type="project" value="TreeGrafter"/>
</dbReference>
<organism evidence="3 4">
    <name type="scientific">Rhizoctonia solani</name>
    <dbReference type="NCBI Taxonomy" id="456999"/>
    <lineage>
        <taxon>Eukaryota</taxon>
        <taxon>Fungi</taxon>
        <taxon>Dikarya</taxon>
        <taxon>Basidiomycota</taxon>
        <taxon>Agaricomycotina</taxon>
        <taxon>Agaricomycetes</taxon>
        <taxon>Cantharellales</taxon>
        <taxon>Ceratobasidiaceae</taxon>
        <taxon>Rhizoctonia</taxon>
    </lineage>
</organism>
<evidence type="ECO:0000256" key="1">
    <source>
        <dbReference type="SAM" id="MobiDB-lite"/>
    </source>
</evidence>
<dbReference type="PANTHER" id="PTHR28219">
    <property type="entry name" value="UPF0642 PROTEIN YBL028C"/>
    <property type="match status" value="1"/>
</dbReference>
<dbReference type="EMBL" id="CAJMWW010000072">
    <property type="protein sequence ID" value="CAE6418978.1"/>
    <property type="molecule type" value="Genomic_DNA"/>
</dbReference>